<dbReference type="EMBL" id="OW152822">
    <property type="protein sequence ID" value="CAH2038089.1"/>
    <property type="molecule type" value="Genomic_DNA"/>
</dbReference>
<dbReference type="Proteomes" id="UP000837857">
    <property type="component" value="Chromosome 10"/>
</dbReference>
<protein>
    <submittedName>
        <fullName evidence="1">Uncharacterized protein</fullName>
    </submittedName>
</protein>
<keyword evidence="2" id="KW-1185">Reference proteome</keyword>
<accession>A0ABN8HRK5</accession>
<evidence type="ECO:0000313" key="1">
    <source>
        <dbReference type="EMBL" id="CAH2038089.1"/>
    </source>
</evidence>
<proteinExistence type="predicted"/>
<name>A0ABN8HRK5_9NEOP</name>
<feature type="non-terminal residue" evidence="1">
    <location>
        <position position="68"/>
    </location>
</feature>
<gene>
    <name evidence="1" type="ORF">IPOD504_LOCUS1453</name>
</gene>
<reference evidence="1" key="1">
    <citation type="submission" date="2022-03" db="EMBL/GenBank/DDBJ databases">
        <authorList>
            <person name="Martin H S."/>
        </authorList>
    </citation>
    <scope>NUCLEOTIDE SEQUENCE</scope>
</reference>
<sequence>MLIIEKHPNGCGGPGLSTLLNFSHLRQHPPVFSIVYHPGPIPVLEMHTKGSSSSFYSLPARPTLLNCS</sequence>
<evidence type="ECO:0000313" key="2">
    <source>
        <dbReference type="Proteomes" id="UP000837857"/>
    </source>
</evidence>
<organism evidence="1 2">
    <name type="scientific">Iphiclides podalirius</name>
    <name type="common">scarce swallowtail</name>
    <dbReference type="NCBI Taxonomy" id="110791"/>
    <lineage>
        <taxon>Eukaryota</taxon>
        <taxon>Metazoa</taxon>
        <taxon>Ecdysozoa</taxon>
        <taxon>Arthropoda</taxon>
        <taxon>Hexapoda</taxon>
        <taxon>Insecta</taxon>
        <taxon>Pterygota</taxon>
        <taxon>Neoptera</taxon>
        <taxon>Endopterygota</taxon>
        <taxon>Lepidoptera</taxon>
        <taxon>Glossata</taxon>
        <taxon>Ditrysia</taxon>
        <taxon>Papilionoidea</taxon>
        <taxon>Papilionidae</taxon>
        <taxon>Papilioninae</taxon>
        <taxon>Iphiclides</taxon>
    </lineage>
</organism>